<feature type="transmembrane region" description="Helical" evidence="2">
    <location>
        <begin position="1953"/>
        <end position="1972"/>
    </location>
</feature>
<keyword evidence="2" id="KW-0812">Transmembrane</keyword>
<accession>A0A5N6TIL8</accession>
<evidence type="ECO:0000313" key="6">
    <source>
        <dbReference type="Proteomes" id="UP000325780"/>
    </source>
</evidence>
<evidence type="ECO:0000259" key="4">
    <source>
        <dbReference type="SMART" id="SM00642"/>
    </source>
</evidence>
<keyword evidence="6" id="KW-1185">Reference proteome</keyword>
<evidence type="ECO:0000256" key="1">
    <source>
        <dbReference type="SAM" id="MobiDB-lite"/>
    </source>
</evidence>
<evidence type="ECO:0000256" key="2">
    <source>
        <dbReference type="SAM" id="Phobius"/>
    </source>
</evidence>
<dbReference type="PANTHER" id="PTHR47182:SF2">
    <property type="entry name" value="CELL WALL ALPHA-1,3-GLUCAN SYNTHASE AGS1"/>
    <property type="match status" value="1"/>
</dbReference>
<feature type="region of interest" description="Disordered" evidence="1">
    <location>
        <begin position="1571"/>
        <end position="1590"/>
    </location>
</feature>
<dbReference type="OrthoDB" id="512920at2759"/>
<dbReference type="SUPFAM" id="SSF53756">
    <property type="entry name" value="UDP-Glycosyltransferase/glycogen phosphorylase"/>
    <property type="match status" value="1"/>
</dbReference>
<dbReference type="CDD" id="cd06174">
    <property type="entry name" value="MFS"/>
    <property type="match status" value="1"/>
</dbReference>
<feature type="compositionally biased region" description="Basic residues" evidence="1">
    <location>
        <begin position="1649"/>
        <end position="1659"/>
    </location>
</feature>
<dbReference type="Pfam" id="PF26114">
    <property type="entry name" value="Ig_2_Mok13"/>
    <property type="match status" value="1"/>
</dbReference>
<feature type="transmembrane region" description="Helical" evidence="2">
    <location>
        <begin position="2219"/>
        <end position="2239"/>
    </location>
</feature>
<dbReference type="SUPFAM" id="SSF51445">
    <property type="entry name" value="(Trans)glycosidases"/>
    <property type="match status" value="1"/>
</dbReference>
<dbReference type="EMBL" id="ML742279">
    <property type="protein sequence ID" value="KAE8146203.1"/>
    <property type="molecule type" value="Genomic_DNA"/>
</dbReference>
<feature type="transmembrane region" description="Helical" evidence="2">
    <location>
        <begin position="1984"/>
        <end position="2007"/>
    </location>
</feature>
<feature type="chain" id="PRO_5024980190" description="Glycosyl hydrolase family 13 catalytic domain-containing protein" evidence="3">
    <location>
        <begin position="20"/>
        <end position="2320"/>
    </location>
</feature>
<dbReference type="Pfam" id="PF13692">
    <property type="entry name" value="Glyco_trans_1_4"/>
    <property type="match status" value="1"/>
</dbReference>
<reference evidence="5 6" key="1">
    <citation type="submission" date="2019-04" db="EMBL/GenBank/DDBJ databases">
        <title>Friends and foes A comparative genomics study of 23 Aspergillus species from section Flavi.</title>
        <authorList>
            <consortium name="DOE Joint Genome Institute"/>
            <person name="Kjaerbolling I."/>
            <person name="Vesth T."/>
            <person name="Frisvad J.C."/>
            <person name="Nybo J.L."/>
            <person name="Theobald S."/>
            <person name="Kildgaard S."/>
            <person name="Isbrandt T."/>
            <person name="Kuo A."/>
            <person name="Sato A."/>
            <person name="Lyhne E.K."/>
            <person name="Kogle M.E."/>
            <person name="Wiebenga A."/>
            <person name="Kun R.S."/>
            <person name="Lubbers R.J."/>
            <person name="Makela M.R."/>
            <person name="Barry K."/>
            <person name="Chovatia M."/>
            <person name="Clum A."/>
            <person name="Daum C."/>
            <person name="Haridas S."/>
            <person name="He G."/>
            <person name="LaButti K."/>
            <person name="Lipzen A."/>
            <person name="Mondo S."/>
            <person name="Riley R."/>
            <person name="Salamov A."/>
            <person name="Simmons B.A."/>
            <person name="Magnuson J.K."/>
            <person name="Henrissat B."/>
            <person name="Mortensen U.H."/>
            <person name="Larsen T.O."/>
            <person name="Devries R.P."/>
            <person name="Grigoriev I.V."/>
            <person name="Machida M."/>
            <person name="Baker S.E."/>
            <person name="Andersen M.R."/>
        </authorList>
    </citation>
    <scope>NUCLEOTIDE SEQUENCE [LARGE SCALE GENOMIC DNA]</scope>
    <source>
        <strain evidence="5 6">IBT 18842</strain>
    </source>
</reference>
<dbReference type="InterPro" id="IPR058655">
    <property type="entry name" value="Mok11-14/Ags1-like"/>
</dbReference>
<dbReference type="InterPro" id="IPR058654">
    <property type="entry name" value="Mok11-14/Ags1-like_TM"/>
</dbReference>
<dbReference type="GO" id="GO:0009277">
    <property type="term" value="C:fungal-type cell wall"/>
    <property type="evidence" value="ECO:0007669"/>
    <property type="project" value="TreeGrafter"/>
</dbReference>
<feature type="transmembrane region" description="Helical" evidence="2">
    <location>
        <begin position="2292"/>
        <end position="2312"/>
    </location>
</feature>
<dbReference type="InterPro" id="IPR058657">
    <property type="entry name" value="Mok11-13/Ags1-like_Ig"/>
</dbReference>
<feature type="region of interest" description="Disordered" evidence="1">
    <location>
        <begin position="1707"/>
        <end position="1732"/>
    </location>
</feature>
<dbReference type="Pfam" id="PF26108">
    <property type="entry name" value="GH_Mok13"/>
    <property type="match status" value="1"/>
</dbReference>
<dbReference type="Pfam" id="PF00128">
    <property type="entry name" value="Alpha-amylase"/>
    <property type="match status" value="1"/>
</dbReference>
<feature type="transmembrane region" description="Helical" evidence="2">
    <location>
        <begin position="2246"/>
        <end position="2269"/>
    </location>
</feature>
<dbReference type="Gene3D" id="3.40.50.2000">
    <property type="entry name" value="Glycogen Phosphorylase B"/>
    <property type="match status" value="2"/>
</dbReference>
<protein>
    <recommendedName>
        <fullName evidence="4">Glycosyl hydrolase family 13 catalytic domain-containing protein</fullName>
    </recommendedName>
</protein>
<dbReference type="InterPro" id="IPR058656">
    <property type="entry name" value="Mok11-13/Ags1-like_GH"/>
</dbReference>
<feature type="transmembrane region" description="Helical" evidence="2">
    <location>
        <begin position="2110"/>
        <end position="2127"/>
    </location>
</feature>
<dbReference type="InterPro" id="IPR006047">
    <property type="entry name" value="GH13_cat_dom"/>
</dbReference>
<feature type="compositionally biased region" description="Polar residues" evidence="1">
    <location>
        <begin position="1709"/>
        <end position="1721"/>
    </location>
</feature>
<dbReference type="InterPro" id="IPR058659">
    <property type="entry name" value="Mok11-13/Ags1-like_CBM"/>
</dbReference>
<organism evidence="5 6">
    <name type="scientific">Aspergillus avenaceus</name>
    <dbReference type="NCBI Taxonomy" id="36643"/>
    <lineage>
        <taxon>Eukaryota</taxon>
        <taxon>Fungi</taxon>
        <taxon>Dikarya</taxon>
        <taxon>Ascomycota</taxon>
        <taxon>Pezizomycotina</taxon>
        <taxon>Eurotiomycetes</taxon>
        <taxon>Eurotiomycetidae</taxon>
        <taxon>Eurotiales</taxon>
        <taxon>Aspergillaceae</taxon>
        <taxon>Aspergillus</taxon>
        <taxon>Aspergillus subgen. Circumdati</taxon>
    </lineage>
</organism>
<keyword evidence="2" id="KW-0472">Membrane</keyword>
<dbReference type="PANTHER" id="PTHR47182">
    <property type="entry name" value="CELL WALL ALPHA-1,3-GLUCAN SYNTHASE AGS1-RELATED"/>
    <property type="match status" value="1"/>
</dbReference>
<dbReference type="Proteomes" id="UP000325780">
    <property type="component" value="Unassembled WGS sequence"/>
</dbReference>
<feature type="transmembrane region" description="Helical" evidence="2">
    <location>
        <begin position="1072"/>
        <end position="1094"/>
    </location>
</feature>
<dbReference type="InterPro" id="IPR058658">
    <property type="entry name" value="Mok11-13/Ags1-like_Ig_2"/>
</dbReference>
<feature type="transmembrane region" description="Helical" evidence="2">
    <location>
        <begin position="2147"/>
        <end position="2168"/>
    </location>
</feature>
<feature type="transmembrane region" description="Helical" evidence="2">
    <location>
        <begin position="2019"/>
        <end position="2040"/>
    </location>
</feature>
<evidence type="ECO:0000313" key="5">
    <source>
        <dbReference type="EMBL" id="KAE8146203.1"/>
    </source>
</evidence>
<feature type="region of interest" description="Disordered" evidence="1">
    <location>
        <begin position="1612"/>
        <end position="1682"/>
    </location>
</feature>
<dbReference type="CDD" id="cd11323">
    <property type="entry name" value="AmyAc_AGS"/>
    <property type="match status" value="1"/>
</dbReference>
<dbReference type="Pfam" id="PF26127">
    <property type="entry name" value="12TM_Mok13"/>
    <property type="match status" value="1"/>
</dbReference>
<dbReference type="GO" id="GO:0047657">
    <property type="term" value="F:alpha-1,3-glucan synthase activity"/>
    <property type="evidence" value="ECO:0007669"/>
    <property type="project" value="TreeGrafter"/>
</dbReference>
<feature type="compositionally biased region" description="Low complexity" evidence="1">
    <location>
        <begin position="1574"/>
        <end position="1586"/>
    </location>
</feature>
<keyword evidence="2" id="KW-1133">Transmembrane helix</keyword>
<dbReference type="GO" id="GO:0070600">
    <property type="term" value="P:fungal-type cell wall (1-&gt;3)-alpha-glucan biosynthetic process"/>
    <property type="evidence" value="ECO:0007669"/>
    <property type="project" value="TreeGrafter"/>
</dbReference>
<dbReference type="Gene3D" id="3.20.20.80">
    <property type="entry name" value="Glycosidases"/>
    <property type="match status" value="1"/>
</dbReference>
<feature type="transmembrane region" description="Helical" evidence="2">
    <location>
        <begin position="2065"/>
        <end position="2090"/>
    </location>
</feature>
<dbReference type="InterPro" id="IPR017853">
    <property type="entry name" value="GH"/>
</dbReference>
<feature type="transmembrane region" description="Helical" evidence="2">
    <location>
        <begin position="2175"/>
        <end position="2194"/>
    </location>
</feature>
<dbReference type="Pfam" id="PF26122">
    <property type="entry name" value="CBM_Mok13"/>
    <property type="match status" value="1"/>
</dbReference>
<dbReference type="SMART" id="SM00642">
    <property type="entry name" value="Aamy"/>
    <property type="match status" value="1"/>
</dbReference>
<dbReference type="Pfam" id="PF26111">
    <property type="entry name" value="Ig_Mok13"/>
    <property type="match status" value="1"/>
</dbReference>
<feature type="transmembrane region" description="Helical" evidence="2">
    <location>
        <begin position="1929"/>
        <end position="1946"/>
    </location>
</feature>
<feature type="transmembrane region" description="Helical" evidence="2">
    <location>
        <begin position="1892"/>
        <end position="1909"/>
    </location>
</feature>
<sequence>MKWGLSGSLLALLAATATGWPYDESLVDYNLNANKDASHPADYTHPAWKGHKYHPSPKSWRFPFYTLFLDRFVNGDPTNDNINGTTFEHDLNSNQMRHGGDAVGLVDTLDYLQGMGIKGIYLAGTILMNQPWGSDGYSIMDTTLLDQHFGTIDVWRDAISEIHRRDMYVLFDNTIATMGDLIGFEGYLNTTTPFSNKEYKALWKTDREYVDFRFHNVYNDTCEYPRFWNETGWPVDQSVRDQLVGCYDSDFDQYGDREAFGVYPDWERQLAKFASVQDRLREWNPSVKERLIRHSCNIIKALDIDGFRYDKATQATVDALGDMSHAYRECARSVGKKNFFIPGEITGGNNFGAIYLGRGRQPNQYPDSSMDSMNMTSKSDQQYFLREHGLQALDSAAFHYSVYRTLTRFLGMDGNLAAGYDTPLDWTDAWNVMVMTNDMINANTGKFDPRHMYGATNQDVFRWPAIELGIERQLLAHFITTLHLPGIPILLWGEEQAFYILDSTADNYIYGRQAMSPSTAWKTHGCYALGSSQYYNWPVSTGRDGCRDDTVTYDHRDPSHPIRNIIKHMFQMRKDFPVLNDGYSVVKLSKQTHDIQYPGSNGTATETGMWSVLRDRVSSLQDLGDNGANQPVWLVYQNDNKTVEYKFDCGSNDSALISPFTTGTTVVNLFYPHDEHKLKDGPKSLHLNGTNSTNGCLDSLELKPFEFRAYVSKANFVGPRPMITQFEPGHDVPQLSKVGPNDSEDIDVSIYFSTKMDCDSVTKAITFESKTEAGKTPSIGNGSVNCEEVEKVDQKWTGQIPNAWVWTAKLTGVYNGVHRLTVKNATSSDKDKSTQATDHFLLRVGQSDNPVVFTSANYSTSLLNQYDNGTLYIQHRAPGANKYRYSTNWGTTFSDWIDYKGGNDTIEELPWSGTDKQKWQGKHVRVEYWNRLTGSSDYAQEGDTGYDRPRRFPHLFFNGPYNQYGFDRGLDNIVRYDSNDGLWKFRFMAEYPAQGQFNVWGMNPDGQPDQSFVLGDVDGDGVLDRMPPSSLSSLVINITDKPPSPHVGWKLGVDDGTLRVHLLPTGSRNIQMAVYFLLWFVPLITAIACVYAFVKSFYQVKFNQVGVIEKKTILPLALRRKMNPNGSGASINPFMRLANKSGFLQSTSAFGAGASRRRATLIATMEYDIEDWAIKIKIGGLGVMAQLMGKHLGHQDLIWVVPCVGGVDYPEDQPAEPMFVTVLGNSYEVKVQYHVLKNITYVLLDAPVFRQQTKAEPYPAPWNQCIAQTIRRFPIDLYHINDYHGSIAPLYLLPQTVPGLWPMRTQKERDEVRYVQFASYLRIHQQGFGAVGVSRKYGKRSYARYPIFWDPSDTGEWNKELPNDSDVQFKRQAQEWAGLELNPDADLLVFVGRWSMQKGVDLIADVMPAVLEARPNVQLICVGPLDRMMRLYPGRVFSRPEFTALPEYIFSGAEFALIPSRDEPFGLVAVEFGRKGALGIGARVGGLGQMPGWWYNIESTTTSHLLHQFKLAIGSALNSKPQRFPVAQWVEDLEILQSTAMRVHSKGHAKGNSQPLTPSGYNTPSETVTPIASPGTMTPTGMQTPPIAHSREGSYTNINPNRFSAYGPQQRNTIVYSRPPSPDGNEQPKSGFGRQLSLGVRAGPGHLLSRGRRRFRRSNHMGSDENGATSMTEESSDDDFIPSYGEEEYTLTQEQAEEGRRIEAAYQREMQSQSPPASTAQRPLASPTRSEIDDGTIVATRPSWAVPGNRLSSASVLSVDSVVGEKKDYKLQKVDPFFTDSTGEYYRAFDQRLESLNGSNSESQLCIEEYLMKSEKKWFDKFRNAKLGRNQSPASSIFHTKLEDNTPMSSISHEDMGSRESGSDPQREKDEFLLGHDYVPPSGLRKWMQVRIAGWPLYSFFLGLGQIIAANSYQITLLAGENGQTAEKLYGIATVYAISSLVWWIFFRFFKSVFVLTLPWLLYGLSFVIIGVAHFESDGFSRGWIQNVGAGVYAAASSSGSLFFALNFGDESGVQVKDWVFRACLIQGTQQAYIIGLWYWGATISKAVSNGVTDVNGGIINSWKMTAICMPIAAFLWTIGLIVFFGLPNYYRQAPGKVPSFYQSVFRRKIVLWNFVVVILQNFFLSAPYGRNWSFLWSSNHAKPWQIGILVVVFFGIIWVAVLFLFGYLSKRHSWILPVFACGLGAPRWAQIWWGVSGMGLSLPWAGSSVSGALASRSLWLWLGILDALQGLGFGMILLQTLTRVHICFTLLASQVIGSIATICARAGAPNKIGPGPISPDVTAGASAVANAWFWVTLFLQLLICAGFLLFFRKEQLTKP</sequence>
<proteinExistence type="predicted"/>
<gene>
    <name evidence="5" type="ORF">BDV25DRAFT_169989</name>
</gene>
<dbReference type="FunFam" id="3.20.20.80:FF:000073">
    <property type="entry name" value="Alpha-1,3-glucan synthase Ags2"/>
    <property type="match status" value="1"/>
</dbReference>
<keyword evidence="3" id="KW-0732">Signal</keyword>
<feature type="signal peptide" evidence="3">
    <location>
        <begin position="1"/>
        <end position="19"/>
    </location>
</feature>
<evidence type="ECO:0000256" key="3">
    <source>
        <dbReference type="SAM" id="SignalP"/>
    </source>
</evidence>
<name>A0A5N6TIL8_ASPAV</name>
<feature type="domain" description="Glycosyl hydrolase family 13 catalytic" evidence="4">
    <location>
        <begin position="66"/>
        <end position="547"/>
    </location>
</feature>